<dbReference type="Proteomes" id="UP001054837">
    <property type="component" value="Unassembled WGS sequence"/>
</dbReference>
<proteinExistence type="predicted"/>
<evidence type="ECO:0000313" key="2">
    <source>
        <dbReference type="Proteomes" id="UP001054837"/>
    </source>
</evidence>
<accession>A0AAV4UU05</accession>
<name>A0AAV4UU05_9ARAC</name>
<sequence length="101" mass="11439">MPAPGRVIGILEFNPPLISSVHCKDVVTYVLQFQHANTRQILENSLVHSSTYFLKFNAKTIPYVLQIEHAYNSKVMRISEFIAAFIFSNFLDSVMECAEAS</sequence>
<reference evidence="1 2" key="1">
    <citation type="submission" date="2021-06" db="EMBL/GenBank/DDBJ databases">
        <title>Caerostris darwini draft genome.</title>
        <authorList>
            <person name="Kono N."/>
            <person name="Arakawa K."/>
        </authorList>
    </citation>
    <scope>NUCLEOTIDE SEQUENCE [LARGE SCALE GENOMIC DNA]</scope>
</reference>
<evidence type="ECO:0000313" key="1">
    <source>
        <dbReference type="EMBL" id="GIY61228.1"/>
    </source>
</evidence>
<dbReference type="EMBL" id="BPLQ01011927">
    <property type="protein sequence ID" value="GIY61228.1"/>
    <property type="molecule type" value="Genomic_DNA"/>
</dbReference>
<keyword evidence="2" id="KW-1185">Reference proteome</keyword>
<comment type="caution">
    <text evidence="1">The sequence shown here is derived from an EMBL/GenBank/DDBJ whole genome shotgun (WGS) entry which is preliminary data.</text>
</comment>
<organism evidence="1 2">
    <name type="scientific">Caerostris darwini</name>
    <dbReference type="NCBI Taxonomy" id="1538125"/>
    <lineage>
        <taxon>Eukaryota</taxon>
        <taxon>Metazoa</taxon>
        <taxon>Ecdysozoa</taxon>
        <taxon>Arthropoda</taxon>
        <taxon>Chelicerata</taxon>
        <taxon>Arachnida</taxon>
        <taxon>Araneae</taxon>
        <taxon>Araneomorphae</taxon>
        <taxon>Entelegynae</taxon>
        <taxon>Araneoidea</taxon>
        <taxon>Araneidae</taxon>
        <taxon>Caerostris</taxon>
    </lineage>
</organism>
<dbReference type="AlphaFoldDB" id="A0AAV4UU05"/>
<protein>
    <submittedName>
        <fullName evidence="1">Uncharacterized protein</fullName>
    </submittedName>
</protein>
<gene>
    <name evidence="1" type="ORF">CDAR_568221</name>
</gene>